<dbReference type="Proteomes" id="UP000729357">
    <property type="component" value="Unassembled WGS sequence"/>
</dbReference>
<reference evidence="2" key="2">
    <citation type="submission" date="2021-08" db="EMBL/GenBank/DDBJ databases">
        <authorList>
            <person name="Gostincar C."/>
            <person name="Sun X."/>
            <person name="Song Z."/>
            <person name="Gunde-Cimerman N."/>
        </authorList>
    </citation>
    <scope>NUCLEOTIDE SEQUENCE</scope>
    <source>
        <strain evidence="2">EXF-9298</strain>
    </source>
</reference>
<proteinExistence type="predicted"/>
<dbReference type="SUPFAM" id="SSF81383">
    <property type="entry name" value="F-box domain"/>
    <property type="match status" value="1"/>
</dbReference>
<dbReference type="InterPro" id="IPR036047">
    <property type="entry name" value="F-box-like_dom_sf"/>
</dbReference>
<name>A0A9P8JVZ2_AURME</name>
<dbReference type="InterPro" id="IPR001810">
    <property type="entry name" value="F-box_dom"/>
</dbReference>
<dbReference type="PROSITE" id="PS50181">
    <property type="entry name" value="FBOX"/>
    <property type="match status" value="1"/>
</dbReference>
<protein>
    <recommendedName>
        <fullName evidence="1">F-box domain-containing protein</fullName>
    </recommendedName>
</protein>
<dbReference type="EMBL" id="JAHFXS010000822">
    <property type="protein sequence ID" value="KAG9981636.1"/>
    <property type="molecule type" value="Genomic_DNA"/>
</dbReference>
<sequence length="358" mass="40849">MAGTRIPHLPNEVLYEIAGYVDDEDILNLRLSAKVFQYITIDRFATTFFEDRAYELSPKGLEALVKITEHSVFAPHIRTVIIGHGGKHSSAKYHGLLDQAFRNLATLGNAISIGLRRVHTAHNYQPLHSQGCQQMVNFFRHKMLAAAFRARLPLKDIVADVQSDSQNRSLTSHSDYWASSLTHHFEFLASIHNQLSGLRVKFSTKESDSTKPSYIFLDLRDDKVQVSQTGDQHWHTFLSYGSLQRLREIYLEDCDVDYDLFRTMLRTSYQQLECLSLYNVHIESPWLSPRTVSWRSLFRTQSRSLSVLKSCKFGKLQDQDGGVWLEGDEKTIEANTRAHVITVLSNLAAGVRTFELDG</sequence>
<gene>
    <name evidence="2" type="ORF">KCU98_g7328</name>
</gene>
<evidence type="ECO:0000259" key="1">
    <source>
        <dbReference type="PROSITE" id="PS50181"/>
    </source>
</evidence>
<feature type="domain" description="F-box" evidence="1">
    <location>
        <begin position="3"/>
        <end position="52"/>
    </location>
</feature>
<organism evidence="2 3">
    <name type="scientific">Aureobasidium melanogenum</name>
    <name type="common">Aureobasidium pullulans var. melanogenum</name>
    <dbReference type="NCBI Taxonomy" id="46634"/>
    <lineage>
        <taxon>Eukaryota</taxon>
        <taxon>Fungi</taxon>
        <taxon>Dikarya</taxon>
        <taxon>Ascomycota</taxon>
        <taxon>Pezizomycotina</taxon>
        <taxon>Dothideomycetes</taxon>
        <taxon>Dothideomycetidae</taxon>
        <taxon>Dothideales</taxon>
        <taxon>Saccotheciaceae</taxon>
        <taxon>Aureobasidium</taxon>
    </lineage>
</organism>
<evidence type="ECO:0000313" key="3">
    <source>
        <dbReference type="Proteomes" id="UP000729357"/>
    </source>
</evidence>
<keyword evidence="3" id="KW-1185">Reference proteome</keyword>
<accession>A0A9P8JVZ2</accession>
<comment type="caution">
    <text evidence="2">The sequence shown here is derived from an EMBL/GenBank/DDBJ whole genome shotgun (WGS) entry which is preliminary data.</text>
</comment>
<feature type="non-terminal residue" evidence="2">
    <location>
        <position position="358"/>
    </location>
</feature>
<reference evidence="2" key="1">
    <citation type="journal article" date="2021" name="J Fungi (Basel)">
        <title>Virulence traits and population genomics of the black yeast Aureobasidium melanogenum.</title>
        <authorList>
            <person name="Cernosa A."/>
            <person name="Sun X."/>
            <person name="Gostincar C."/>
            <person name="Fang C."/>
            <person name="Gunde-Cimerman N."/>
            <person name="Song Z."/>
        </authorList>
    </citation>
    <scope>NUCLEOTIDE SEQUENCE</scope>
    <source>
        <strain evidence="2">EXF-9298</strain>
    </source>
</reference>
<evidence type="ECO:0000313" key="2">
    <source>
        <dbReference type="EMBL" id="KAG9981636.1"/>
    </source>
</evidence>
<dbReference type="AlphaFoldDB" id="A0A9P8JVZ2"/>